<protein>
    <submittedName>
        <fullName evidence="9">Putative flippase GtrA</fullName>
    </submittedName>
</protein>
<dbReference type="InterPro" id="IPR007267">
    <property type="entry name" value="GtrA_DPMS_TM"/>
</dbReference>
<dbReference type="CDD" id="cd04179">
    <property type="entry name" value="DPM_DPG-synthase_like"/>
    <property type="match status" value="1"/>
</dbReference>
<dbReference type="Proteomes" id="UP000540568">
    <property type="component" value="Unassembled WGS sequence"/>
</dbReference>
<keyword evidence="4 6" id="KW-1133">Transmembrane helix</keyword>
<keyword evidence="3 6" id="KW-0812">Transmembrane</keyword>
<evidence type="ECO:0000313" key="10">
    <source>
        <dbReference type="Proteomes" id="UP000540568"/>
    </source>
</evidence>
<feature type="transmembrane region" description="Helical" evidence="6">
    <location>
        <begin position="258"/>
        <end position="277"/>
    </location>
</feature>
<feature type="transmembrane region" description="Helical" evidence="6">
    <location>
        <begin position="298"/>
        <end position="326"/>
    </location>
</feature>
<keyword evidence="10" id="KW-1185">Reference proteome</keyword>
<dbReference type="AlphaFoldDB" id="A0A7W3J9X7"/>
<comment type="caution">
    <text evidence="9">The sequence shown here is derived from an EMBL/GenBank/DDBJ whole genome shotgun (WGS) entry which is preliminary data.</text>
</comment>
<evidence type="ECO:0000259" key="8">
    <source>
        <dbReference type="Pfam" id="PF04138"/>
    </source>
</evidence>
<dbReference type="InterPro" id="IPR050256">
    <property type="entry name" value="Glycosyltransferase_2"/>
</dbReference>
<dbReference type="GO" id="GO:0000271">
    <property type="term" value="P:polysaccharide biosynthetic process"/>
    <property type="evidence" value="ECO:0007669"/>
    <property type="project" value="InterPro"/>
</dbReference>
<feature type="transmembrane region" description="Helical" evidence="6">
    <location>
        <begin position="227"/>
        <end position="252"/>
    </location>
</feature>
<dbReference type="InterPro" id="IPR001173">
    <property type="entry name" value="Glyco_trans_2-like"/>
</dbReference>
<evidence type="ECO:0000256" key="6">
    <source>
        <dbReference type="SAM" id="Phobius"/>
    </source>
</evidence>
<dbReference type="Gene3D" id="3.90.550.10">
    <property type="entry name" value="Spore Coat Polysaccharide Biosynthesis Protein SpsA, Chain A"/>
    <property type="match status" value="1"/>
</dbReference>
<dbReference type="GO" id="GO:0016020">
    <property type="term" value="C:membrane"/>
    <property type="evidence" value="ECO:0007669"/>
    <property type="project" value="UniProtKB-SubCell"/>
</dbReference>
<dbReference type="InterPro" id="IPR029044">
    <property type="entry name" value="Nucleotide-diphossugar_trans"/>
</dbReference>
<organism evidence="9 10">
    <name type="scientific">Promicromonospora sukumoe</name>
    <dbReference type="NCBI Taxonomy" id="88382"/>
    <lineage>
        <taxon>Bacteria</taxon>
        <taxon>Bacillati</taxon>
        <taxon>Actinomycetota</taxon>
        <taxon>Actinomycetes</taxon>
        <taxon>Micrococcales</taxon>
        <taxon>Promicromonosporaceae</taxon>
        <taxon>Promicromonospora</taxon>
    </lineage>
</organism>
<keyword evidence="5 6" id="KW-0472">Membrane</keyword>
<comment type="similarity">
    <text evidence="2">Belongs to the glycosyltransferase 2 family.</text>
</comment>
<dbReference type="PANTHER" id="PTHR48090:SF6">
    <property type="entry name" value="SLR5056 PROTEIN"/>
    <property type="match status" value="1"/>
</dbReference>
<evidence type="ECO:0000259" key="7">
    <source>
        <dbReference type="Pfam" id="PF00535"/>
    </source>
</evidence>
<feature type="domain" description="GtrA/DPMS transmembrane" evidence="8">
    <location>
        <begin position="234"/>
        <end position="348"/>
    </location>
</feature>
<gene>
    <name evidence="9" type="ORF">FHX71_002925</name>
</gene>
<evidence type="ECO:0000256" key="5">
    <source>
        <dbReference type="ARBA" id="ARBA00023136"/>
    </source>
</evidence>
<dbReference type="PANTHER" id="PTHR48090">
    <property type="entry name" value="UNDECAPRENYL-PHOSPHATE 4-DEOXY-4-FORMAMIDO-L-ARABINOSE TRANSFERASE-RELATED"/>
    <property type="match status" value="1"/>
</dbReference>
<sequence>MRAVSVGPEPVTPVVVVPAYRPDARLTSLLDGLAARGLTDVLVVDDGSGPAFADVFAAVEARGVPVLRHDRNRGKGAALRTAFARLLAGPGTPVVTADADGQHTPDDVRAVADALVAGAGDVVLGVRSFSGPDVPLRSRVGNTVSAHAFRLATGVRLPDTQTGLRGYAPDLLPRLLAVPGDRFEYEQRVLLRATRWPVRLAQVPITTVYLERNSSSHFRPLHDSASVLGPLLAFAASGLTAFVLDAALLLALQALTGSLLVSVVGARLVSAGVNYLVNRHLVFRAGRRAPARRSAVQYATLAGLLLAASYGMLDALTGTLGVPLLAAKAVTDATLFLAGYTVQRHVVFAGDESTVAPAPVSVVPAQRRMSVAGGRIVSSATPSGGRHG</sequence>
<reference evidence="9 10" key="1">
    <citation type="submission" date="2020-07" db="EMBL/GenBank/DDBJ databases">
        <title>Sequencing the genomes of 1000 actinobacteria strains.</title>
        <authorList>
            <person name="Klenk H.-P."/>
        </authorList>
    </citation>
    <scope>NUCLEOTIDE SEQUENCE [LARGE SCALE GENOMIC DNA]</scope>
    <source>
        <strain evidence="9 10">DSM 44121</strain>
    </source>
</reference>
<name>A0A7W3J9X7_9MICO</name>
<evidence type="ECO:0000256" key="2">
    <source>
        <dbReference type="ARBA" id="ARBA00006739"/>
    </source>
</evidence>
<evidence type="ECO:0000313" key="9">
    <source>
        <dbReference type="EMBL" id="MBA8808983.1"/>
    </source>
</evidence>
<dbReference type="Pfam" id="PF00535">
    <property type="entry name" value="Glycos_transf_2"/>
    <property type="match status" value="1"/>
</dbReference>
<dbReference type="SUPFAM" id="SSF53448">
    <property type="entry name" value="Nucleotide-diphospho-sugar transferases"/>
    <property type="match status" value="1"/>
</dbReference>
<feature type="domain" description="Glycosyltransferase 2-like" evidence="7">
    <location>
        <begin position="15"/>
        <end position="142"/>
    </location>
</feature>
<accession>A0A7W3J9X7</accession>
<evidence type="ECO:0000256" key="1">
    <source>
        <dbReference type="ARBA" id="ARBA00004141"/>
    </source>
</evidence>
<dbReference type="RefSeq" id="WP_182617465.1">
    <property type="nucleotide sequence ID" value="NZ_BAAATF010000003.1"/>
</dbReference>
<comment type="subcellular location">
    <subcellularLocation>
        <location evidence="1">Membrane</location>
        <topology evidence="1">Multi-pass membrane protein</topology>
    </subcellularLocation>
</comment>
<evidence type="ECO:0000256" key="3">
    <source>
        <dbReference type="ARBA" id="ARBA00022692"/>
    </source>
</evidence>
<proteinExistence type="inferred from homology"/>
<dbReference type="EMBL" id="JACGWV010000001">
    <property type="protein sequence ID" value="MBA8808983.1"/>
    <property type="molecule type" value="Genomic_DNA"/>
</dbReference>
<dbReference type="Pfam" id="PF04138">
    <property type="entry name" value="GtrA_DPMS_TM"/>
    <property type="match status" value="1"/>
</dbReference>
<evidence type="ECO:0000256" key="4">
    <source>
        <dbReference type="ARBA" id="ARBA00022989"/>
    </source>
</evidence>